<dbReference type="EMBL" id="FQZE01000064">
    <property type="protein sequence ID" value="SHK08809.1"/>
    <property type="molecule type" value="Genomic_DNA"/>
</dbReference>
<proteinExistence type="predicted"/>
<evidence type="ECO:0000313" key="2">
    <source>
        <dbReference type="Proteomes" id="UP000184050"/>
    </source>
</evidence>
<name>A0A1M6PLJ7_9BACT</name>
<gene>
    <name evidence="1" type="ORF">SAMN05444280_1642</name>
</gene>
<accession>A0A1M6PLJ7</accession>
<evidence type="ECO:0000313" key="1">
    <source>
        <dbReference type="EMBL" id="SHK08809.1"/>
    </source>
</evidence>
<dbReference type="Proteomes" id="UP000184050">
    <property type="component" value="Unassembled WGS sequence"/>
</dbReference>
<dbReference type="AlphaFoldDB" id="A0A1M6PLJ7"/>
<sequence length="100" mass="11494">MKNMKQKIGWIIQGIAKSTIFVSVKITRMATVTIKIDTKSKKTKYLVDLITELSKTEKGITVVDEKTEFMKSMDQSFNELERLKKGKLKPKSARELLDEL</sequence>
<keyword evidence="2" id="KW-1185">Reference proteome</keyword>
<organism evidence="1 2">
    <name type="scientific">Tangfeifania diversioriginum</name>
    <dbReference type="NCBI Taxonomy" id="1168035"/>
    <lineage>
        <taxon>Bacteria</taxon>
        <taxon>Pseudomonadati</taxon>
        <taxon>Bacteroidota</taxon>
        <taxon>Bacteroidia</taxon>
        <taxon>Marinilabiliales</taxon>
        <taxon>Prolixibacteraceae</taxon>
        <taxon>Tangfeifania</taxon>
    </lineage>
</organism>
<protein>
    <submittedName>
        <fullName evidence="1">Uncharacterized protein</fullName>
    </submittedName>
</protein>
<reference evidence="1 2" key="1">
    <citation type="submission" date="2016-11" db="EMBL/GenBank/DDBJ databases">
        <authorList>
            <person name="Jaros S."/>
            <person name="Januszkiewicz K."/>
            <person name="Wedrychowicz H."/>
        </authorList>
    </citation>
    <scope>NUCLEOTIDE SEQUENCE [LARGE SCALE GENOMIC DNA]</scope>
    <source>
        <strain evidence="1 2">DSM 27063</strain>
    </source>
</reference>